<evidence type="ECO:0000256" key="5">
    <source>
        <dbReference type="ARBA" id="ARBA00022824"/>
    </source>
</evidence>
<evidence type="ECO:0000256" key="8">
    <source>
        <dbReference type="ARBA" id="ARBA00022989"/>
    </source>
</evidence>
<keyword evidence="4 11" id="KW-0812">Transmembrane</keyword>
<evidence type="ECO:0000256" key="9">
    <source>
        <dbReference type="ARBA" id="ARBA00023054"/>
    </source>
</evidence>
<dbReference type="GO" id="GO:0070973">
    <property type="term" value="P:protein localization to endoplasmic reticulum exit site"/>
    <property type="evidence" value="ECO:0007669"/>
    <property type="project" value="UniProtKB-UniRule"/>
</dbReference>
<evidence type="ECO:0000256" key="11">
    <source>
        <dbReference type="RuleBase" id="RU367026"/>
    </source>
</evidence>
<organism evidence="15 16">
    <name type="scientific">Acrobeloides nanus</name>
    <dbReference type="NCBI Taxonomy" id="290746"/>
    <lineage>
        <taxon>Eukaryota</taxon>
        <taxon>Metazoa</taxon>
        <taxon>Ecdysozoa</taxon>
        <taxon>Nematoda</taxon>
        <taxon>Chromadorea</taxon>
        <taxon>Rhabditida</taxon>
        <taxon>Tylenchina</taxon>
        <taxon>Cephalobomorpha</taxon>
        <taxon>Cephaloboidea</taxon>
        <taxon>Cephalobidae</taxon>
        <taxon>Acrobeloides</taxon>
    </lineage>
</organism>
<dbReference type="GO" id="GO:0006888">
    <property type="term" value="P:endoplasmic reticulum to Golgi vesicle-mediated transport"/>
    <property type="evidence" value="ECO:0007669"/>
    <property type="project" value="UniProtKB-UniRule"/>
</dbReference>
<keyword evidence="9 12" id="KW-0175">Coiled coil</keyword>
<comment type="function">
    <text evidence="11">May play a role in anterograde transport of membrane proteins from the endoplasmic reticulum to the Golgi.</text>
</comment>
<comment type="similarity">
    <text evidence="2 11">Belongs to the BCAP29/BCAP31 family.</text>
</comment>
<evidence type="ECO:0000256" key="12">
    <source>
        <dbReference type="SAM" id="Coils"/>
    </source>
</evidence>
<dbReference type="PANTHER" id="PTHR12701">
    <property type="entry name" value="BCR-ASSOCIATED PROTEIN, BAP"/>
    <property type="match status" value="1"/>
</dbReference>
<keyword evidence="8 11" id="KW-1133">Transmembrane helix</keyword>
<proteinExistence type="inferred from homology"/>
<keyword evidence="3 11" id="KW-0813">Transport</keyword>
<dbReference type="AlphaFoldDB" id="A0A914E5V5"/>
<sequence>MTLQWTVVAGILYLEIAACIILLLPWIRPTLWKKLFNSRLAIWFKSWANIYSYAVVAVLLLLFMDAVREARKYSHIDISEGARHAEADALAHMRLFRAQRNLYISGFSLLLFLVCKRIVDLLARSAYLEASAEAALKQAESANKTAKTLMEAENSDEAVKKLTTQLKELAEKLRKTELDRDTMKDQAKNLQAEYDRVCELLEAAEGGNGDKKDD</sequence>
<evidence type="ECO:0000259" key="14">
    <source>
        <dbReference type="Pfam" id="PF18035"/>
    </source>
</evidence>
<dbReference type="InterPro" id="IPR041672">
    <property type="entry name" value="Bap31/Bap29_C"/>
</dbReference>
<feature type="coiled-coil region" evidence="12">
    <location>
        <begin position="132"/>
        <end position="200"/>
    </location>
</feature>
<dbReference type="InterPro" id="IPR040463">
    <property type="entry name" value="BAP29/BAP31_N"/>
</dbReference>
<comment type="subcellular location">
    <subcellularLocation>
        <location evidence="1 11">Endoplasmic reticulum membrane</location>
        <topology evidence="1 11">Multi-pass membrane protein</topology>
    </subcellularLocation>
</comment>
<feature type="domain" description="BAP29/BAP31 transmembrane" evidence="13">
    <location>
        <begin position="1"/>
        <end position="134"/>
    </location>
</feature>
<dbReference type="Gene3D" id="1.20.5.110">
    <property type="match status" value="1"/>
</dbReference>
<comment type="caution">
    <text evidence="11">Lacks conserved residue(s) required for the propagation of feature annotation.</text>
</comment>
<evidence type="ECO:0000313" key="15">
    <source>
        <dbReference type="Proteomes" id="UP000887540"/>
    </source>
</evidence>
<evidence type="ECO:0000256" key="7">
    <source>
        <dbReference type="ARBA" id="ARBA00022927"/>
    </source>
</evidence>
<evidence type="ECO:0000256" key="1">
    <source>
        <dbReference type="ARBA" id="ARBA00004477"/>
    </source>
</evidence>
<feature type="domain" description="Bap31/Bap29 cytoplasmic coiled-coil" evidence="14">
    <location>
        <begin position="165"/>
        <end position="214"/>
    </location>
</feature>
<dbReference type="GO" id="GO:0006886">
    <property type="term" value="P:intracellular protein transport"/>
    <property type="evidence" value="ECO:0007669"/>
    <property type="project" value="UniProtKB-UniRule"/>
</dbReference>
<evidence type="ECO:0000256" key="6">
    <source>
        <dbReference type="ARBA" id="ARBA00022892"/>
    </source>
</evidence>
<feature type="transmembrane region" description="Helical" evidence="11">
    <location>
        <begin position="47"/>
        <end position="67"/>
    </location>
</feature>
<dbReference type="WBParaSite" id="ACRNAN_scaffold5570.g11165.t1">
    <property type="protein sequence ID" value="ACRNAN_scaffold5570.g11165.t1"/>
    <property type="gene ID" value="ACRNAN_scaffold5570.g11165"/>
</dbReference>
<evidence type="ECO:0000256" key="2">
    <source>
        <dbReference type="ARBA" id="ARBA00007956"/>
    </source>
</evidence>
<keyword evidence="10 11" id="KW-0472">Membrane</keyword>
<reference evidence="16" key="1">
    <citation type="submission" date="2022-11" db="UniProtKB">
        <authorList>
            <consortium name="WormBaseParasite"/>
        </authorList>
    </citation>
    <scope>IDENTIFICATION</scope>
</reference>
<dbReference type="GO" id="GO:0005789">
    <property type="term" value="C:endoplasmic reticulum membrane"/>
    <property type="evidence" value="ECO:0007669"/>
    <property type="project" value="UniProtKB-SubCell"/>
</dbReference>
<keyword evidence="6 11" id="KW-0931">ER-Golgi transport</keyword>
<name>A0A914E5V5_9BILA</name>
<keyword evidence="7 11" id="KW-0653">Protein transport</keyword>
<dbReference type="Pfam" id="PF18035">
    <property type="entry name" value="Bap31_Bap29_C"/>
    <property type="match status" value="1"/>
</dbReference>
<dbReference type="PANTHER" id="PTHR12701:SF20">
    <property type="entry name" value="ENDOPLASMIC RETICULUM TRANSMEMBRANE PROTEIN"/>
    <property type="match status" value="1"/>
</dbReference>
<keyword evidence="15" id="KW-1185">Reference proteome</keyword>
<evidence type="ECO:0000259" key="13">
    <source>
        <dbReference type="Pfam" id="PF05529"/>
    </source>
</evidence>
<feature type="transmembrane region" description="Helical" evidence="11">
    <location>
        <begin position="7"/>
        <end position="27"/>
    </location>
</feature>
<evidence type="ECO:0000256" key="10">
    <source>
        <dbReference type="ARBA" id="ARBA00023136"/>
    </source>
</evidence>
<dbReference type="Proteomes" id="UP000887540">
    <property type="component" value="Unplaced"/>
</dbReference>
<accession>A0A914E5V5</accession>
<dbReference type="Pfam" id="PF05529">
    <property type="entry name" value="Bap31"/>
    <property type="match status" value="1"/>
</dbReference>
<dbReference type="InterPro" id="IPR008417">
    <property type="entry name" value="BAP29/BAP31"/>
</dbReference>
<evidence type="ECO:0000256" key="3">
    <source>
        <dbReference type="ARBA" id="ARBA00022448"/>
    </source>
</evidence>
<protein>
    <recommendedName>
        <fullName evidence="11">Endoplasmic reticulum transmembrane protein</fullName>
    </recommendedName>
</protein>
<evidence type="ECO:0000313" key="16">
    <source>
        <dbReference type="WBParaSite" id="ACRNAN_scaffold5570.g11165.t1"/>
    </source>
</evidence>
<evidence type="ECO:0000256" key="4">
    <source>
        <dbReference type="ARBA" id="ARBA00022692"/>
    </source>
</evidence>
<keyword evidence="5 11" id="KW-0256">Endoplasmic reticulum</keyword>